<keyword evidence="9" id="KW-0675">Receptor</keyword>
<dbReference type="InterPro" id="IPR036719">
    <property type="entry name" value="Neuro-gated_channel_TM_sf"/>
</dbReference>
<keyword evidence="12" id="KW-0407">Ion channel</keyword>
<feature type="domain" description="Neurotransmitter-gated ion-channel transmembrane" evidence="16">
    <location>
        <begin position="258"/>
        <end position="499"/>
    </location>
</feature>
<evidence type="ECO:0000256" key="14">
    <source>
        <dbReference type="SAM" id="Phobius"/>
    </source>
</evidence>
<evidence type="ECO:0000256" key="7">
    <source>
        <dbReference type="ARBA" id="ARBA00023136"/>
    </source>
</evidence>
<keyword evidence="5" id="KW-0770">Synapse</keyword>
<dbReference type="Pfam" id="PF02931">
    <property type="entry name" value="Neur_chan_LBD"/>
    <property type="match status" value="1"/>
</dbReference>
<keyword evidence="2" id="KW-1003">Cell membrane</keyword>
<keyword evidence="10" id="KW-0325">Glycoprotein</keyword>
<dbReference type="EMBL" id="JARBDR010000903">
    <property type="protein sequence ID" value="KAJ8304938.1"/>
    <property type="molecule type" value="Genomic_DNA"/>
</dbReference>
<evidence type="ECO:0000256" key="1">
    <source>
        <dbReference type="ARBA" id="ARBA00022448"/>
    </source>
</evidence>
<evidence type="ECO:0000256" key="11">
    <source>
        <dbReference type="ARBA" id="ARBA00023286"/>
    </source>
</evidence>
<keyword evidence="8" id="KW-1015">Disulfide bond</keyword>
<feature type="transmembrane region" description="Helical" evidence="14">
    <location>
        <begin position="252"/>
        <end position="276"/>
    </location>
</feature>
<keyword evidence="3 14" id="KW-0812">Transmembrane</keyword>
<dbReference type="Gene3D" id="2.70.170.10">
    <property type="entry name" value="Neurotransmitter-gated ion-channel ligand-binding domain"/>
    <property type="match status" value="1"/>
</dbReference>
<keyword evidence="1" id="KW-0813">Transport</keyword>
<comment type="subcellular location">
    <subcellularLocation>
        <location evidence="13">Synaptic cell membrane</location>
        <topology evidence="13">Multi-pass membrane protein</topology>
    </subcellularLocation>
</comment>
<sequence length="511" mass="58741">MAYKQSGKFIFVALSYSAMIFTLVIAETKWVTECYNKSDDTRTDEQRLLGNLMSSYSSETRPVYNASVPVNLYIGITLTQIFDLDEKNQVLTTNVWLDQEWEDEQLQWNPEDYNGLQTLRIPCTKIWRPDTVLYNSASDYTKTYMEALAMVSYTGHIFWPPIVKFRSTCDVDTTYFPFDDQICKMKLGSWAYDGFQVNVFNRSENIDLSNFVLNGEWELIDTKVQRNVLVYPCCPEPFPDVTFIIHIRRRTIYYLFNIILPCVMLSTMSLLGFWLHPESGEKVTLGLTVLLALSVFMLLIAESTPATSFYVPLIGIYLIAAMGFTSISVVCAVIVSGIHGTGLKAVELPNWFRSVVVVLSKIMCMRLYYIKTTSESIQPLPNVVHNVYEENAHNCYKENGIAHLSGNSVDDSTECIWKKRCSDTESVWKRRNSDVETTRKHNCGKAIDGILQSLQCLIHMHDDRDRKEEKSKQWEEAARVIDMFLFWTFAILTLLTSIYLLVVAPRNKTLR</sequence>
<keyword evidence="6" id="KW-0406">Ion transport</keyword>
<dbReference type="Gene3D" id="1.20.58.390">
    <property type="entry name" value="Neurotransmitter-gated ion-channel transmembrane domain"/>
    <property type="match status" value="1"/>
</dbReference>
<protein>
    <submittedName>
        <fullName evidence="17">Uncharacterized protein</fullName>
    </submittedName>
</protein>
<keyword evidence="18" id="KW-1185">Reference proteome</keyword>
<dbReference type="SUPFAM" id="SSF63712">
    <property type="entry name" value="Nicotinic receptor ligand binding domain-like"/>
    <property type="match status" value="1"/>
</dbReference>
<gene>
    <name evidence="17" type="ORF">KUTeg_018521</name>
</gene>
<dbReference type="NCBIfam" id="TIGR00860">
    <property type="entry name" value="LIC"/>
    <property type="match status" value="1"/>
</dbReference>
<feature type="transmembrane region" description="Helical" evidence="14">
    <location>
        <begin position="350"/>
        <end position="370"/>
    </location>
</feature>
<reference evidence="17 18" key="1">
    <citation type="submission" date="2022-12" db="EMBL/GenBank/DDBJ databases">
        <title>Chromosome-level genome of Tegillarca granosa.</title>
        <authorList>
            <person name="Kim J."/>
        </authorList>
    </citation>
    <scope>NUCLEOTIDE SEQUENCE [LARGE SCALE GENOMIC DNA]</scope>
    <source>
        <strain evidence="17">Teg-2019</strain>
        <tissue evidence="17">Adductor muscle</tissue>
    </source>
</reference>
<dbReference type="InterPro" id="IPR036734">
    <property type="entry name" value="Neur_chan_lig-bd_sf"/>
</dbReference>
<dbReference type="PRINTS" id="PR00252">
    <property type="entry name" value="NRIONCHANNEL"/>
</dbReference>
<dbReference type="InterPro" id="IPR006202">
    <property type="entry name" value="Neur_chan_lig-bd"/>
</dbReference>
<evidence type="ECO:0000256" key="4">
    <source>
        <dbReference type="ARBA" id="ARBA00022989"/>
    </source>
</evidence>
<dbReference type="SUPFAM" id="SSF90112">
    <property type="entry name" value="Neurotransmitter-gated ion-channel transmembrane pore"/>
    <property type="match status" value="1"/>
</dbReference>
<comment type="caution">
    <text evidence="17">The sequence shown here is derived from an EMBL/GenBank/DDBJ whole genome shotgun (WGS) entry which is preliminary data.</text>
</comment>
<evidence type="ECO:0000256" key="6">
    <source>
        <dbReference type="ARBA" id="ARBA00023065"/>
    </source>
</evidence>
<evidence type="ECO:0000313" key="17">
    <source>
        <dbReference type="EMBL" id="KAJ8304938.1"/>
    </source>
</evidence>
<dbReference type="Pfam" id="PF02932">
    <property type="entry name" value="Neur_chan_memb"/>
    <property type="match status" value="1"/>
</dbReference>
<dbReference type="InterPro" id="IPR006201">
    <property type="entry name" value="Neur_channel"/>
</dbReference>
<keyword evidence="11" id="KW-1071">Ligand-gated ion channel</keyword>
<evidence type="ECO:0000256" key="12">
    <source>
        <dbReference type="ARBA" id="ARBA00023303"/>
    </source>
</evidence>
<evidence type="ECO:0000256" key="9">
    <source>
        <dbReference type="ARBA" id="ARBA00023170"/>
    </source>
</evidence>
<evidence type="ECO:0000259" key="16">
    <source>
        <dbReference type="Pfam" id="PF02932"/>
    </source>
</evidence>
<evidence type="ECO:0000256" key="3">
    <source>
        <dbReference type="ARBA" id="ARBA00022692"/>
    </source>
</evidence>
<dbReference type="InterPro" id="IPR002394">
    <property type="entry name" value="Nicotinic_acetylcholine_rcpt"/>
</dbReference>
<evidence type="ECO:0000256" key="2">
    <source>
        <dbReference type="ARBA" id="ARBA00022475"/>
    </source>
</evidence>
<evidence type="ECO:0000256" key="5">
    <source>
        <dbReference type="ARBA" id="ARBA00023018"/>
    </source>
</evidence>
<dbReference type="InterPro" id="IPR006029">
    <property type="entry name" value="Neurotrans-gated_channel_TM"/>
</dbReference>
<dbReference type="InterPro" id="IPR038050">
    <property type="entry name" value="Neuro_actylchol_rec"/>
</dbReference>
<keyword evidence="4 14" id="KW-1133">Transmembrane helix</keyword>
<dbReference type="PRINTS" id="PR00254">
    <property type="entry name" value="NICOTINICR"/>
</dbReference>
<proteinExistence type="predicted"/>
<organism evidence="17 18">
    <name type="scientific">Tegillarca granosa</name>
    <name type="common">Malaysian cockle</name>
    <name type="synonym">Anadara granosa</name>
    <dbReference type="NCBI Taxonomy" id="220873"/>
    <lineage>
        <taxon>Eukaryota</taxon>
        <taxon>Metazoa</taxon>
        <taxon>Spiralia</taxon>
        <taxon>Lophotrochozoa</taxon>
        <taxon>Mollusca</taxon>
        <taxon>Bivalvia</taxon>
        <taxon>Autobranchia</taxon>
        <taxon>Pteriomorphia</taxon>
        <taxon>Arcoida</taxon>
        <taxon>Arcoidea</taxon>
        <taxon>Arcidae</taxon>
        <taxon>Tegillarca</taxon>
    </lineage>
</organism>
<dbReference type="Proteomes" id="UP001217089">
    <property type="component" value="Unassembled WGS sequence"/>
</dbReference>
<dbReference type="PANTHER" id="PTHR18945">
    <property type="entry name" value="NEUROTRANSMITTER GATED ION CHANNEL"/>
    <property type="match status" value="1"/>
</dbReference>
<name>A0ABQ9EI42_TEGGR</name>
<feature type="domain" description="Neurotransmitter-gated ion-channel ligand-binding" evidence="15">
    <location>
        <begin position="45"/>
        <end position="251"/>
    </location>
</feature>
<dbReference type="CDD" id="cd19051">
    <property type="entry name" value="LGIC_TM_cation"/>
    <property type="match status" value="1"/>
</dbReference>
<keyword evidence="7 14" id="KW-0472">Membrane</keyword>
<evidence type="ECO:0000256" key="8">
    <source>
        <dbReference type="ARBA" id="ARBA00023157"/>
    </source>
</evidence>
<feature type="transmembrane region" description="Helical" evidence="14">
    <location>
        <begin position="283"/>
        <end position="301"/>
    </location>
</feature>
<evidence type="ECO:0000256" key="13">
    <source>
        <dbReference type="ARBA" id="ARBA00034099"/>
    </source>
</evidence>
<dbReference type="CDD" id="cd18997">
    <property type="entry name" value="LGIC_ECD_nAChR"/>
    <property type="match status" value="1"/>
</dbReference>
<feature type="transmembrane region" description="Helical" evidence="14">
    <location>
        <begin position="313"/>
        <end position="338"/>
    </location>
</feature>
<evidence type="ECO:0000256" key="10">
    <source>
        <dbReference type="ARBA" id="ARBA00023180"/>
    </source>
</evidence>
<feature type="transmembrane region" description="Helical" evidence="14">
    <location>
        <begin position="484"/>
        <end position="504"/>
    </location>
</feature>
<accession>A0ABQ9EI42</accession>
<evidence type="ECO:0000259" key="15">
    <source>
        <dbReference type="Pfam" id="PF02931"/>
    </source>
</evidence>
<evidence type="ECO:0000313" key="18">
    <source>
        <dbReference type="Proteomes" id="UP001217089"/>
    </source>
</evidence>